<dbReference type="EMBL" id="CM031828">
    <property type="protein sequence ID" value="KAG6716980.1"/>
    <property type="molecule type" value="Genomic_DNA"/>
</dbReference>
<keyword evidence="4 16" id="KW-0812">Transmembrane</keyword>
<evidence type="ECO:0000256" key="2">
    <source>
        <dbReference type="ARBA" id="ARBA00022527"/>
    </source>
</evidence>
<name>A0A922FAJ2_CARIL</name>
<dbReference type="PANTHER" id="PTHR27005">
    <property type="entry name" value="WALL-ASSOCIATED RECEPTOR KINASE-LIKE 21"/>
    <property type="match status" value="1"/>
</dbReference>
<reference evidence="18" key="1">
    <citation type="submission" date="2021-01" db="EMBL/GenBank/DDBJ databases">
        <authorList>
            <person name="Lovell J.T."/>
            <person name="Bentley N."/>
            <person name="Bhattarai G."/>
            <person name="Jenkins J.W."/>
            <person name="Sreedasyam A."/>
            <person name="Alarcon Y."/>
            <person name="Bock C."/>
            <person name="Boston L."/>
            <person name="Carlson J."/>
            <person name="Cervantes K."/>
            <person name="Clermont K."/>
            <person name="Krom N."/>
            <person name="Kubenka K."/>
            <person name="Mamidi S."/>
            <person name="Mattison C."/>
            <person name="Monteros M."/>
            <person name="Pisani C."/>
            <person name="Plott C."/>
            <person name="Rajasekar S."/>
            <person name="Rhein H.S."/>
            <person name="Rohla C."/>
            <person name="Song M."/>
            <person name="Hilaire R.S."/>
            <person name="Shu S."/>
            <person name="Wells L."/>
            <person name="Wang X."/>
            <person name="Webber J."/>
            <person name="Heerema R.J."/>
            <person name="Klein P."/>
            <person name="Conner P."/>
            <person name="Grauke L."/>
            <person name="Grimwood J."/>
            <person name="Schmutz J."/>
            <person name="Randall J.J."/>
        </authorList>
    </citation>
    <scope>NUCLEOTIDE SEQUENCE</scope>
    <source>
        <tissue evidence="18">Leaf</tissue>
    </source>
</reference>
<evidence type="ECO:0000256" key="8">
    <source>
        <dbReference type="ARBA" id="ARBA00022840"/>
    </source>
</evidence>
<evidence type="ECO:0000256" key="16">
    <source>
        <dbReference type="SAM" id="Phobius"/>
    </source>
</evidence>
<evidence type="ECO:0000256" key="5">
    <source>
        <dbReference type="ARBA" id="ARBA00022729"/>
    </source>
</evidence>
<dbReference type="InterPro" id="IPR049883">
    <property type="entry name" value="NOTCH1_EGF-like"/>
</dbReference>
<keyword evidence="2" id="KW-0723">Serine/threonine-protein kinase</keyword>
<proteinExistence type="predicted"/>
<dbReference type="InterPro" id="IPR045274">
    <property type="entry name" value="WAK-like"/>
</dbReference>
<feature type="domain" description="Protein kinase" evidence="17">
    <location>
        <begin position="449"/>
        <end position="730"/>
    </location>
</feature>
<dbReference type="Proteomes" id="UP000811246">
    <property type="component" value="Chromosome 4"/>
</dbReference>
<evidence type="ECO:0000256" key="1">
    <source>
        <dbReference type="ARBA" id="ARBA00004479"/>
    </source>
</evidence>
<dbReference type="GO" id="GO:0004674">
    <property type="term" value="F:protein serine/threonine kinase activity"/>
    <property type="evidence" value="ECO:0007669"/>
    <property type="project" value="UniProtKB-KW"/>
</dbReference>
<keyword evidence="12" id="KW-0325">Glycoprotein</keyword>
<dbReference type="InterPro" id="IPR000719">
    <property type="entry name" value="Prot_kinase_dom"/>
</dbReference>
<dbReference type="AlphaFoldDB" id="A0A922FAJ2"/>
<feature type="transmembrane region" description="Helical" evidence="16">
    <location>
        <begin position="371"/>
        <end position="395"/>
    </location>
</feature>
<comment type="catalytic activity">
    <reaction evidence="14">
        <text>L-threonyl-[protein] + ATP = O-phospho-L-threonyl-[protein] + ADP + H(+)</text>
        <dbReference type="Rhea" id="RHEA:46608"/>
        <dbReference type="Rhea" id="RHEA-COMP:11060"/>
        <dbReference type="Rhea" id="RHEA-COMP:11605"/>
        <dbReference type="ChEBI" id="CHEBI:15378"/>
        <dbReference type="ChEBI" id="CHEBI:30013"/>
        <dbReference type="ChEBI" id="CHEBI:30616"/>
        <dbReference type="ChEBI" id="CHEBI:61977"/>
        <dbReference type="ChEBI" id="CHEBI:456216"/>
    </reaction>
</comment>
<dbReference type="InterPro" id="IPR001245">
    <property type="entry name" value="Ser-Thr/Tyr_kinase_cat_dom"/>
</dbReference>
<keyword evidence="10 16" id="KW-0472">Membrane</keyword>
<evidence type="ECO:0000256" key="10">
    <source>
        <dbReference type="ARBA" id="ARBA00023136"/>
    </source>
</evidence>
<dbReference type="InterPro" id="IPR013695">
    <property type="entry name" value="WAK"/>
</dbReference>
<dbReference type="Pfam" id="PF08488">
    <property type="entry name" value="WAK"/>
    <property type="match status" value="1"/>
</dbReference>
<sequence length="750" mass="84518">MWFYPEPNRSDITCDAPKSPCPNTGKLRRPDGDNPGHHPIDGCRVCARQQICTEKHAADNETSNVINRTSCPEDCGNNVIIPYPFGIGKGCYAGDWFEIVCRSLNDSYEDLGFPKPFLKSFDLEVLEIDIAFPGTVRVSYPIFSSCTSVTSNTTDLELEKSPFIFSDNNNNFVAMGCNNYASMWSVFPDDSVSYGGCKSPCDRVPFTNGSHCNATNCCRTSIPSNLQAFSTIIDPKSSYNNGSSECKYAFLVDQNWFGTKFTEPNPNMSVPVVLEWGLDNTSFYSLPTMKNSTAREYMYSSYYCSNIMTSRNFATRIICDCRRGYRGNPYLLGGCSDINECANPDFNSCPPDTRCKNTEGSYRCIAAKNTMLFIIIGVNTSLGVLFLIFGGWWLYKVIKKRMMIKHKEKFFKKNGGLLLQQQLSRNNEVNVESPKLFNLEELEKATDHFSVYRIIGYGRQGTVYKGMLADGRIVAIKKSMVIDEEKLQAFINEVVILSQIHHKNVVVLLGCCLETEVPLLVYEFIPNGTLAQYLNGQNEEFPLTWDMRLQIAIEVAKALFYLHSKVSSPIYHRNIKLTNILLDEKYRAKVADFGISRSVAVEQTHLSTLVQGTIGYVDPEYIQSSQFTDKSDVYSFGVVLAELLTGEKAISSTGMRGSKSLATFFVSSMEGNNLFGILDNQVLKETKKTKKIIAVANLAKRCLNSEGKKRPTMREVAMELEANQMSHKHSKKNPINWHYLRHFLMRRVNI</sequence>
<evidence type="ECO:0000256" key="12">
    <source>
        <dbReference type="ARBA" id="ARBA00023180"/>
    </source>
</evidence>
<comment type="subcellular location">
    <subcellularLocation>
        <location evidence="1">Membrane</location>
        <topology evidence="1">Single-pass type I membrane protein</topology>
    </subcellularLocation>
</comment>
<keyword evidence="8" id="KW-0067">ATP-binding</keyword>
<comment type="caution">
    <text evidence="18">The sequence shown here is derived from an EMBL/GenBank/DDBJ whole genome shotgun (WGS) entry which is preliminary data.</text>
</comment>
<evidence type="ECO:0000256" key="15">
    <source>
        <dbReference type="SAM" id="MobiDB-lite"/>
    </source>
</evidence>
<evidence type="ECO:0000313" key="19">
    <source>
        <dbReference type="Proteomes" id="UP000811246"/>
    </source>
</evidence>
<keyword evidence="6" id="KW-0547">Nucleotide-binding</keyword>
<dbReference type="FunFam" id="3.30.200.20:FF:000043">
    <property type="entry name" value="Wall-associated receptor kinase 2"/>
    <property type="match status" value="1"/>
</dbReference>
<evidence type="ECO:0000256" key="14">
    <source>
        <dbReference type="ARBA" id="ARBA00047951"/>
    </source>
</evidence>
<evidence type="ECO:0000259" key="17">
    <source>
        <dbReference type="PROSITE" id="PS50011"/>
    </source>
</evidence>
<dbReference type="PROSITE" id="PS01187">
    <property type="entry name" value="EGF_CA"/>
    <property type="match status" value="1"/>
</dbReference>
<dbReference type="InterPro" id="IPR018097">
    <property type="entry name" value="EGF_Ca-bd_CS"/>
</dbReference>
<dbReference type="Pfam" id="PF07714">
    <property type="entry name" value="PK_Tyr_Ser-Thr"/>
    <property type="match status" value="1"/>
</dbReference>
<organism evidence="18 19">
    <name type="scientific">Carya illinoinensis</name>
    <name type="common">Pecan</name>
    <dbReference type="NCBI Taxonomy" id="32201"/>
    <lineage>
        <taxon>Eukaryota</taxon>
        <taxon>Viridiplantae</taxon>
        <taxon>Streptophyta</taxon>
        <taxon>Embryophyta</taxon>
        <taxon>Tracheophyta</taxon>
        <taxon>Spermatophyta</taxon>
        <taxon>Magnoliopsida</taxon>
        <taxon>eudicotyledons</taxon>
        <taxon>Gunneridae</taxon>
        <taxon>Pentapetalae</taxon>
        <taxon>rosids</taxon>
        <taxon>fabids</taxon>
        <taxon>Fagales</taxon>
        <taxon>Juglandaceae</taxon>
        <taxon>Carya</taxon>
    </lineage>
</organism>
<dbReference type="CDD" id="cd00054">
    <property type="entry name" value="EGF_CA"/>
    <property type="match status" value="1"/>
</dbReference>
<gene>
    <name evidence="18" type="ORF">I3842_04G075300</name>
</gene>
<dbReference type="GO" id="GO:0005886">
    <property type="term" value="C:plasma membrane"/>
    <property type="evidence" value="ECO:0007669"/>
    <property type="project" value="TreeGrafter"/>
</dbReference>
<protein>
    <recommendedName>
        <fullName evidence="17">Protein kinase domain-containing protein</fullName>
    </recommendedName>
</protein>
<dbReference type="GO" id="GO:0005524">
    <property type="term" value="F:ATP binding"/>
    <property type="evidence" value="ECO:0007669"/>
    <property type="project" value="UniProtKB-KW"/>
</dbReference>
<evidence type="ECO:0000256" key="4">
    <source>
        <dbReference type="ARBA" id="ARBA00022692"/>
    </source>
</evidence>
<keyword evidence="9 16" id="KW-1133">Transmembrane helix</keyword>
<accession>A0A922FAJ2</accession>
<dbReference type="PROSITE" id="PS50011">
    <property type="entry name" value="PROTEIN_KINASE_DOM"/>
    <property type="match status" value="1"/>
</dbReference>
<evidence type="ECO:0000256" key="11">
    <source>
        <dbReference type="ARBA" id="ARBA00023157"/>
    </source>
</evidence>
<dbReference type="PANTHER" id="PTHR27005:SF280">
    <property type="entry name" value="WALL-ASSOCIATED RECEPTOR KINASE-LIKE 8"/>
    <property type="match status" value="1"/>
</dbReference>
<keyword evidence="11" id="KW-1015">Disulfide bond</keyword>
<dbReference type="GO" id="GO:0005509">
    <property type="term" value="F:calcium ion binding"/>
    <property type="evidence" value="ECO:0007669"/>
    <property type="project" value="InterPro"/>
</dbReference>
<feature type="region of interest" description="Disordered" evidence="15">
    <location>
        <begin position="17"/>
        <end position="36"/>
    </location>
</feature>
<evidence type="ECO:0000256" key="13">
    <source>
        <dbReference type="ARBA" id="ARBA00047558"/>
    </source>
</evidence>
<evidence type="ECO:0000256" key="9">
    <source>
        <dbReference type="ARBA" id="ARBA00022989"/>
    </source>
</evidence>
<evidence type="ECO:0000313" key="18">
    <source>
        <dbReference type="EMBL" id="KAG6716980.1"/>
    </source>
</evidence>
<keyword evidence="7" id="KW-0418">Kinase</keyword>
<evidence type="ECO:0000256" key="6">
    <source>
        <dbReference type="ARBA" id="ARBA00022741"/>
    </source>
</evidence>
<dbReference type="GO" id="GO:0007166">
    <property type="term" value="P:cell surface receptor signaling pathway"/>
    <property type="evidence" value="ECO:0007669"/>
    <property type="project" value="InterPro"/>
</dbReference>
<keyword evidence="3" id="KW-0808">Transferase</keyword>
<comment type="catalytic activity">
    <reaction evidence="13">
        <text>L-seryl-[protein] + ATP = O-phospho-L-seryl-[protein] + ADP + H(+)</text>
        <dbReference type="Rhea" id="RHEA:17989"/>
        <dbReference type="Rhea" id="RHEA-COMP:9863"/>
        <dbReference type="Rhea" id="RHEA-COMP:11604"/>
        <dbReference type="ChEBI" id="CHEBI:15378"/>
        <dbReference type="ChEBI" id="CHEBI:29999"/>
        <dbReference type="ChEBI" id="CHEBI:30616"/>
        <dbReference type="ChEBI" id="CHEBI:83421"/>
        <dbReference type="ChEBI" id="CHEBI:456216"/>
    </reaction>
</comment>
<evidence type="ECO:0000256" key="3">
    <source>
        <dbReference type="ARBA" id="ARBA00022679"/>
    </source>
</evidence>
<dbReference type="FunFam" id="1.10.510.10:FF:000084">
    <property type="entry name" value="Wall-associated receptor kinase 2"/>
    <property type="match status" value="1"/>
</dbReference>
<evidence type="ECO:0000256" key="7">
    <source>
        <dbReference type="ARBA" id="ARBA00022777"/>
    </source>
</evidence>
<dbReference type="Pfam" id="PF07645">
    <property type="entry name" value="EGF_CA"/>
    <property type="match status" value="1"/>
</dbReference>
<keyword evidence="5" id="KW-0732">Signal</keyword>